<dbReference type="NCBIfam" id="NF004952">
    <property type="entry name" value="PRK06299.1-2"/>
    <property type="match status" value="1"/>
</dbReference>
<dbReference type="NCBIfam" id="NF004955">
    <property type="entry name" value="PRK06299.1-5"/>
    <property type="match status" value="1"/>
</dbReference>
<dbReference type="Pfam" id="PF02224">
    <property type="entry name" value="Cytidylate_kin"/>
    <property type="match status" value="1"/>
</dbReference>
<proteinExistence type="inferred from homology"/>
<evidence type="ECO:0000256" key="9">
    <source>
        <dbReference type="ARBA" id="ARBA00022741"/>
    </source>
</evidence>
<dbReference type="GO" id="GO:0003729">
    <property type="term" value="F:mRNA binding"/>
    <property type="evidence" value="ECO:0007669"/>
    <property type="project" value="TreeGrafter"/>
</dbReference>
<dbReference type="HAMAP" id="MF_00238">
    <property type="entry name" value="Cytidyl_kinase_type1"/>
    <property type="match status" value="1"/>
</dbReference>
<protein>
    <recommendedName>
        <fullName evidence="19">3-phosphoshikimate 1-carboxyvinyltransferase</fullName>
        <ecNumber evidence="19">2.5.1.19</ecNumber>
    </recommendedName>
</protein>
<evidence type="ECO:0000256" key="11">
    <source>
        <dbReference type="ARBA" id="ARBA00022840"/>
    </source>
</evidence>
<comment type="similarity">
    <text evidence="4 19">Belongs to the EPSP synthase family.</text>
</comment>
<dbReference type="GO" id="GO:0022627">
    <property type="term" value="C:cytosolic small ribosomal subunit"/>
    <property type="evidence" value="ECO:0007669"/>
    <property type="project" value="TreeGrafter"/>
</dbReference>
<dbReference type="SUPFAM" id="SSF55205">
    <property type="entry name" value="EPT/RTPC-like"/>
    <property type="match status" value="1"/>
</dbReference>
<evidence type="ECO:0000256" key="16">
    <source>
        <dbReference type="ARBA" id="ARBA00044633"/>
    </source>
</evidence>
<comment type="pathway">
    <text evidence="1 19">Metabolic intermediate biosynthesis; chorismate biosynthesis; chorismate from D-erythrose 4-phosphate and phosphoenolpyruvate: step 6/7.</text>
</comment>
<evidence type="ECO:0000256" key="4">
    <source>
        <dbReference type="ARBA" id="ARBA00009948"/>
    </source>
</evidence>
<feature type="compositionally biased region" description="Low complexity" evidence="20">
    <location>
        <begin position="7"/>
        <end position="21"/>
    </location>
</feature>
<dbReference type="InterPro" id="IPR027417">
    <property type="entry name" value="P-loop_NTPase"/>
</dbReference>
<evidence type="ECO:0000256" key="20">
    <source>
        <dbReference type="SAM" id="MobiDB-lite"/>
    </source>
</evidence>
<comment type="catalytic activity">
    <reaction evidence="18">
        <text>CMP + ATP = CDP + ADP</text>
        <dbReference type="Rhea" id="RHEA:11600"/>
        <dbReference type="ChEBI" id="CHEBI:30616"/>
        <dbReference type="ChEBI" id="CHEBI:58069"/>
        <dbReference type="ChEBI" id="CHEBI:60377"/>
        <dbReference type="ChEBI" id="CHEBI:456216"/>
        <dbReference type="EC" id="2.7.4.25"/>
    </reaction>
</comment>
<dbReference type="CDD" id="cd05688">
    <property type="entry name" value="S1_RPS1_repeat_ec3"/>
    <property type="match status" value="1"/>
</dbReference>
<dbReference type="GO" id="GO:0009423">
    <property type="term" value="P:chorismate biosynthetic process"/>
    <property type="evidence" value="ECO:0007669"/>
    <property type="project" value="UniProtKB-UniRule"/>
</dbReference>
<comment type="caution">
    <text evidence="22">The sequence shown here is derived from an EMBL/GenBank/DDBJ whole genome shotgun (WGS) entry which is preliminary data.</text>
</comment>
<dbReference type="CDD" id="cd05691">
    <property type="entry name" value="S1_RPS1_repeat_ec6"/>
    <property type="match status" value="1"/>
</dbReference>
<keyword evidence="10" id="KW-0418">Kinase</keyword>
<keyword evidence="15" id="KW-0687">Ribonucleoprotein</keyword>
<dbReference type="NCBIfam" id="TIGR00017">
    <property type="entry name" value="cmk"/>
    <property type="match status" value="1"/>
</dbReference>
<dbReference type="GO" id="GO:0005524">
    <property type="term" value="F:ATP binding"/>
    <property type="evidence" value="ECO:0007669"/>
    <property type="project" value="UniProtKB-KW"/>
</dbReference>
<evidence type="ECO:0000256" key="5">
    <source>
        <dbReference type="ARBA" id="ARBA00022490"/>
    </source>
</evidence>
<feature type="region of interest" description="Disordered" evidence="20">
    <location>
        <begin position="634"/>
        <end position="661"/>
    </location>
</feature>
<sequence>MSHDSAPTPLSSSTGSSLTGTIRVPGDKSISHRSLMFGALAVGRTTVKGLLESEDVLATADAMRAVGAIIEQLDDGSYSVDGIGLGSLLEPEQVIDFGNAGTGVRLTMGIFGSHNIAATFVGDASLSKRPMGRVLNPLREMGTNVIARDGDRLPASIRGAETALPITYRVPMPSAQVKSAVLLAGLNAPGETTVIEPIPTRDHTEKMLKGFGADITVSHNENGERVIKLKGQPELRPQDIDVPGDPSSAGFPLVAALIVPGSDVMIENVLLNEHRTGLITTLVEMGGDIEIINRRETGGEEVGDLRVKASRLKGITVPADRAPSMIDEYPVLAVAAAFAEGDTFMPGLDELRVKESDRLAAVARGLEANGVPCIETEDTLTVKGGADNIGGGTVTTHLDHRIAMAFLVLGMASHRPVTVDDGAVIATSRMIIAIDGPAASGKGTLARRLADHFGLRHLDTGLTYRAVAAALLANGLPLGDESVAIEIAQNLDLAQMDKSILAAHEIGEAASRIAVLGGLREELVNLQRRFAQTPPGAVLDGRDIGTVVCPDATVKLFVTAAPEARARRRTDEMISNGKDAGYTSVLDDLKRRDERDSQRTVAPMKQADDAVLLDTTEMDIETAFQAAVDIVSRAKGDQRKPRSRETDNPECNTNPPAVRPQVEGRVPLKEFGAKGRDGEMGVGTEVEVYLERVENALGEAVLSREKARREESWVRLEVAFEANEKVNGQIFNQVKGGFTVDLDGAVAFLPRSQVDIRPVRDVTPLMHTPQPFQILKMDKRRGNIVVSRRVVLEETRAEQRSELVQSLEEGHTVEGVVKNITDYGAFVDLGGIDGLLHVTDIAWRRINHPSEVLTIGQTVKVQIIRVNQETHRISLGMKQLETDPWDGIEAKYPIEAKFTGRVTNITDYGAFVELEPGIEGLIHVSEMSWTKKNVHPGKIVSTSQEVEVMILEVDPVKRRISLGLKQTLQNPWDAFAEQFPVGTNVEGEVKNKTEFGLFIGLDGDVDGMVHLSDLDWNRPGEQVIEEYKKGDMVKAVVLDVDVDKERISLGIKQLTGDPMETGAGGELRKNSVVTCEVTEIKDGGLDVKIADSDLTAFIRRADLSRDREEQRPERYSVGDKFDARITQFDKKTRRVTVSIKALEIAEEKEAVAQYGSSDSGASLGDILGAALKQQSDD</sequence>
<gene>
    <name evidence="22" type="ORF">EVOR1521_LOCUS706</name>
</gene>
<evidence type="ECO:0000256" key="13">
    <source>
        <dbReference type="ARBA" id="ARBA00022980"/>
    </source>
</evidence>
<dbReference type="GO" id="GO:0003735">
    <property type="term" value="F:structural constituent of ribosome"/>
    <property type="evidence" value="ECO:0007669"/>
    <property type="project" value="InterPro"/>
</dbReference>
<dbReference type="InterPro" id="IPR036968">
    <property type="entry name" value="Enolpyruvate_Tfrase_sf"/>
</dbReference>
<keyword evidence="11" id="KW-0067">ATP-binding</keyword>
<dbReference type="InterPro" id="IPR006264">
    <property type="entry name" value="EPSP_synthase"/>
</dbReference>
<feature type="domain" description="S1 motif" evidence="21">
    <location>
        <begin position="723"/>
        <end position="789"/>
    </location>
</feature>
<dbReference type="InterPro" id="IPR013792">
    <property type="entry name" value="RNA3'P_cycl/enolpyr_Trfase_a/b"/>
</dbReference>
<keyword evidence="6 19" id="KW-0028">Amino-acid biosynthesis</keyword>
<evidence type="ECO:0000259" key="21">
    <source>
        <dbReference type="PROSITE" id="PS50126"/>
    </source>
</evidence>
<evidence type="ECO:0000256" key="12">
    <source>
        <dbReference type="ARBA" id="ARBA00022884"/>
    </source>
</evidence>
<dbReference type="FunFam" id="2.40.50.140:FF:000018">
    <property type="entry name" value="30S ribosomal protein S1"/>
    <property type="match status" value="1"/>
</dbReference>
<dbReference type="SUPFAM" id="SSF50249">
    <property type="entry name" value="Nucleic acid-binding proteins"/>
    <property type="match status" value="6"/>
</dbReference>
<dbReference type="InterPro" id="IPR003136">
    <property type="entry name" value="Cytidylate_kin"/>
</dbReference>
<keyword evidence="9" id="KW-0547">Nucleotide-binding</keyword>
<dbReference type="EC" id="2.5.1.19" evidence="19"/>
<dbReference type="Gene3D" id="3.40.50.300">
    <property type="entry name" value="P-loop containing nucleotide triphosphate hydrolases"/>
    <property type="match status" value="1"/>
</dbReference>
<dbReference type="HAMAP" id="MF_00210">
    <property type="entry name" value="EPSP_synth"/>
    <property type="match status" value="1"/>
</dbReference>
<feature type="compositionally biased region" description="Basic and acidic residues" evidence="20">
    <location>
        <begin position="634"/>
        <end position="647"/>
    </location>
</feature>
<evidence type="ECO:0000256" key="10">
    <source>
        <dbReference type="ARBA" id="ARBA00022777"/>
    </source>
</evidence>
<feature type="domain" description="S1 motif" evidence="21">
    <location>
        <begin position="1070"/>
        <end position="1140"/>
    </location>
</feature>
<comment type="similarity">
    <text evidence="3">Belongs to the cytidylate kinase family. Type 1 subfamily.</text>
</comment>
<evidence type="ECO:0000256" key="1">
    <source>
        <dbReference type="ARBA" id="ARBA00004811"/>
    </source>
</evidence>
<dbReference type="GO" id="GO:0006412">
    <property type="term" value="P:translation"/>
    <property type="evidence" value="ECO:0007669"/>
    <property type="project" value="InterPro"/>
</dbReference>
<feature type="domain" description="S1 motif" evidence="21">
    <location>
        <begin position="982"/>
        <end position="1052"/>
    </location>
</feature>
<feature type="domain" description="S1 motif" evidence="21">
    <location>
        <begin position="895"/>
        <end position="965"/>
    </location>
</feature>
<evidence type="ECO:0000256" key="3">
    <source>
        <dbReference type="ARBA" id="ARBA00009427"/>
    </source>
</evidence>
<evidence type="ECO:0000256" key="2">
    <source>
        <dbReference type="ARBA" id="ARBA00006767"/>
    </source>
</evidence>
<dbReference type="FunFam" id="3.65.10.10:FF:000005">
    <property type="entry name" value="3-phosphoshikimate 1-carboxyvinyltransferase"/>
    <property type="match status" value="1"/>
</dbReference>
<keyword evidence="13" id="KW-0689">Ribosomal protein</keyword>
<dbReference type="Gene3D" id="3.65.10.10">
    <property type="entry name" value="Enolpyruvate transferase domain"/>
    <property type="match status" value="2"/>
</dbReference>
<dbReference type="NCBIfam" id="TIGR00717">
    <property type="entry name" value="rpsA"/>
    <property type="match status" value="1"/>
</dbReference>
<keyword evidence="14 19" id="KW-0057">Aromatic amino acid biosynthesis</keyword>
<dbReference type="PANTHER" id="PTHR10724:SF7">
    <property type="entry name" value="SMALL RIBOSOMAL SUBUNIT PROTEIN BS1C"/>
    <property type="match status" value="1"/>
</dbReference>
<dbReference type="EMBL" id="CAUJNA010000001">
    <property type="protein sequence ID" value="CAJ1370061.1"/>
    <property type="molecule type" value="Genomic_DNA"/>
</dbReference>
<dbReference type="InterPro" id="IPR012340">
    <property type="entry name" value="NA-bd_OB-fold"/>
</dbReference>
<evidence type="ECO:0000256" key="19">
    <source>
        <dbReference type="RuleBase" id="RU004164"/>
    </source>
</evidence>
<evidence type="ECO:0000313" key="23">
    <source>
        <dbReference type="Proteomes" id="UP001178507"/>
    </source>
</evidence>
<dbReference type="PROSITE" id="PS00104">
    <property type="entry name" value="EPSP_SYNTHASE_1"/>
    <property type="match status" value="1"/>
</dbReference>
<dbReference type="Pfam" id="PF00575">
    <property type="entry name" value="S1"/>
    <property type="match status" value="5"/>
</dbReference>
<keyword evidence="5" id="KW-0963">Cytoplasm</keyword>
<keyword evidence="12" id="KW-0694">RNA-binding</keyword>
<keyword evidence="7 19" id="KW-0808">Transferase</keyword>
<dbReference type="SUPFAM" id="SSF52540">
    <property type="entry name" value="P-loop containing nucleoside triphosphate hydrolases"/>
    <property type="match status" value="1"/>
</dbReference>
<dbReference type="PANTHER" id="PTHR10724">
    <property type="entry name" value="30S RIBOSOMAL PROTEIN S1"/>
    <property type="match status" value="1"/>
</dbReference>
<evidence type="ECO:0000313" key="22">
    <source>
        <dbReference type="EMBL" id="CAJ1370061.1"/>
    </source>
</evidence>
<keyword evidence="8" id="KW-0677">Repeat</keyword>
<evidence type="ECO:0000256" key="17">
    <source>
        <dbReference type="ARBA" id="ARBA00047615"/>
    </source>
</evidence>
<evidence type="ECO:0000256" key="8">
    <source>
        <dbReference type="ARBA" id="ARBA00022737"/>
    </source>
</evidence>
<dbReference type="GO" id="GO:0003866">
    <property type="term" value="F:3-phosphoshikimate 1-carboxyvinyltransferase activity"/>
    <property type="evidence" value="ECO:0007669"/>
    <property type="project" value="UniProtKB-UniRule"/>
</dbReference>
<dbReference type="AlphaFoldDB" id="A0AA36HJ04"/>
<dbReference type="GO" id="GO:0006139">
    <property type="term" value="P:nucleobase-containing compound metabolic process"/>
    <property type="evidence" value="ECO:0007669"/>
    <property type="project" value="InterPro"/>
</dbReference>
<dbReference type="Gene3D" id="2.40.50.140">
    <property type="entry name" value="Nucleic acid-binding proteins"/>
    <property type="match status" value="5"/>
</dbReference>
<organism evidence="22 23">
    <name type="scientific">Effrenium voratum</name>
    <dbReference type="NCBI Taxonomy" id="2562239"/>
    <lineage>
        <taxon>Eukaryota</taxon>
        <taxon>Sar</taxon>
        <taxon>Alveolata</taxon>
        <taxon>Dinophyceae</taxon>
        <taxon>Suessiales</taxon>
        <taxon>Symbiodiniaceae</taxon>
        <taxon>Effrenium</taxon>
    </lineage>
</organism>
<dbReference type="GO" id="GO:0036431">
    <property type="term" value="F:dCMP kinase activity"/>
    <property type="evidence" value="ECO:0007669"/>
    <property type="project" value="InterPro"/>
</dbReference>
<evidence type="ECO:0000256" key="6">
    <source>
        <dbReference type="ARBA" id="ARBA00022605"/>
    </source>
</evidence>
<dbReference type="GO" id="GO:0009073">
    <property type="term" value="P:aromatic amino acid family biosynthetic process"/>
    <property type="evidence" value="ECO:0007669"/>
    <property type="project" value="UniProtKB-UniRule"/>
</dbReference>
<feature type="domain" description="S1 motif" evidence="21">
    <location>
        <begin position="810"/>
        <end position="878"/>
    </location>
</feature>
<dbReference type="GO" id="GO:0008652">
    <property type="term" value="P:amino acid biosynthetic process"/>
    <property type="evidence" value="ECO:0007669"/>
    <property type="project" value="UniProtKB-KW"/>
</dbReference>
<dbReference type="PROSITE" id="PS00885">
    <property type="entry name" value="EPSP_SYNTHASE_2"/>
    <property type="match status" value="1"/>
</dbReference>
<dbReference type="NCBIfam" id="TIGR01356">
    <property type="entry name" value="aroA"/>
    <property type="match status" value="1"/>
</dbReference>
<dbReference type="CDD" id="cd04465">
    <property type="entry name" value="S1_RPS1_repeat_ec2_hs2"/>
    <property type="match status" value="1"/>
</dbReference>
<evidence type="ECO:0000256" key="18">
    <source>
        <dbReference type="ARBA" id="ARBA00048478"/>
    </source>
</evidence>
<comment type="catalytic activity">
    <reaction evidence="17">
        <text>dCMP + ATP = dCDP + ADP</text>
        <dbReference type="Rhea" id="RHEA:25094"/>
        <dbReference type="ChEBI" id="CHEBI:30616"/>
        <dbReference type="ChEBI" id="CHEBI:57566"/>
        <dbReference type="ChEBI" id="CHEBI:58593"/>
        <dbReference type="ChEBI" id="CHEBI:456216"/>
        <dbReference type="EC" id="2.7.4.25"/>
    </reaction>
</comment>
<dbReference type="FunFam" id="2.40.50.140:FF:000011">
    <property type="entry name" value="30S ribosomal protein S1"/>
    <property type="match status" value="1"/>
</dbReference>
<dbReference type="Pfam" id="PF00275">
    <property type="entry name" value="EPSP_synthase"/>
    <property type="match status" value="1"/>
</dbReference>
<evidence type="ECO:0000256" key="7">
    <source>
        <dbReference type="ARBA" id="ARBA00022679"/>
    </source>
</evidence>
<dbReference type="SMART" id="SM00316">
    <property type="entry name" value="S1"/>
    <property type="match status" value="5"/>
</dbReference>
<evidence type="ECO:0000256" key="15">
    <source>
        <dbReference type="ARBA" id="ARBA00023274"/>
    </source>
</evidence>
<comment type="similarity">
    <text evidence="2">Belongs to the bacterial ribosomal protein bS1 family.</text>
</comment>
<dbReference type="CDD" id="cd01556">
    <property type="entry name" value="EPSP_synthase"/>
    <property type="match status" value="1"/>
</dbReference>
<accession>A0AA36HJ04</accession>
<dbReference type="PROSITE" id="PS50126">
    <property type="entry name" value="S1"/>
    <property type="match status" value="5"/>
</dbReference>
<comment type="catalytic activity">
    <reaction evidence="16">
        <text>3-phosphoshikimate + phosphoenolpyruvate = 5-O-(1-carboxyvinyl)-3-phosphoshikimate + phosphate</text>
        <dbReference type="Rhea" id="RHEA:21256"/>
        <dbReference type="ChEBI" id="CHEBI:43474"/>
        <dbReference type="ChEBI" id="CHEBI:57701"/>
        <dbReference type="ChEBI" id="CHEBI:58702"/>
        <dbReference type="ChEBI" id="CHEBI:145989"/>
        <dbReference type="EC" id="2.5.1.19"/>
    </reaction>
    <physiologicalReaction direction="left-to-right" evidence="16">
        <dbReference type="Rhea" id="RHEA:21257"/>
    </physiologicalReaction>
</comment>
<dbReference type="InterPro" id="IPR011994">
    <property type="entry name" value="Cytidylate_kinase_dom"/>
</dbReference>
<dbReference type="CDD" id="cd02020">
    <property type="entry name" value="CMPK"/>
    <property type="match status" value="1"/>
</dbReference>
<dbReference type="InterPro" id="IPR023193">
    <property type="entry name" value="EPSP_synthase_CS"/>
</dbReference>
<reference evidence="22" key="1">
    <citation type="submission" date="2023-08" db="EMBL/GenBank/DDBJ databases">
        <authorList>
            <person name="Chen Y."/>
            <person name="Shah S."/>
            <person name="Dougan E. K."/>
            <person name="Thang M."/>
            <person name="Chan C."/>
        </authorList>
    </citation>
    <scope>NUCLEOTIDE SEQUENCE</scope>
</reference>
<feature type="region of interest" description="Disordered" evidence="20">
    <location>
        <begin position="1"/>
        <end position="23"/>
    </location>
</feature>
<evidence type="ECO:0000256" key="14">
    <source>
        <dbReference type="ARBA" id="ARBA00023141"/>
    </source>
</evidence>
<dbReference type="InterPro" id="IPR001986">
    <property type="entry name" value="Enolpyruvate_Tfrase_dom"/>
</dbReference>
<dbReference type="InterPro" id="IPR003029">
    <property type="entry name" value="S1_domain"/>
</dbReference>
<name>A0AA36HJ04_9DINO</name>
<keyword evidence="23" id="KW-1185">Reference proteome</keyword>
<dbReference type="InterPro" id="IPR000110">
    <property type="entry name" value="Ribosomal_bS1"/>
</dbReference>
<dbReference type="InterPro" id="IPR050437">
    <property type="entry name" value="Ribos_protein_bS1-like"/>
</dbReference>
<dbReference type="Proteomes" id="UP001178507">
    <property type="component" value="Unassembled WGS sequence"/>
</dbReference>